<dbReference type="EMBL" id="DF820455">
    <property type="protein sequence ID" value="GAK49002.1"/>
    <property type="molecule type" value="Genomic_DNA"/>
</dbReference>
<dbReference type="HOGENOM" id="CLU_2258176_0_0_0"/>
<dbReference type="AlphaFoldDB" id="A0A0S6VPK2"/>
<gene>
    <name evidence="1" type="ORF">U14_00220</name>
</gene>
<dbReference type="Proteomes" id="UP000030700">
    <property type="component" value="Unassembled WGS sequence"/>
</dbReference>
<accession>A0A0S6VPK2</accession>
<evidence type="ECO:0000313" key="1">
    <source>
        <dbReference type="EMBL" id="GAK49002.1"/>
    </source>
</evidence>
<name>A0A0S6VPK2_9BACT</name>
<reference evidence="1" key="1">
    <citation type="journal article" date="2015" name="PeerJ">
        <title>First genomic representation of candidate bacterial phylum KSB3 points to enhanced environmental sensing as a trigger of wastewater bulking.</title>
        <authorList>
            <person name="Sekiguchi Y."/>
            <person name="Ohashi A."/>
            <person name="Parks D.H."/>
            <person name="Yamauchi T."/>
            <person name="Tyson G.W."/>
            <person name="Hugenholtz P."/>
        </authorList>
    </citation>
    <scope>NUCLEOTIDE SEQUENCE [LARGE SCALE GENOMIC DNA]</scope>
</reference>
<sequence>MRNDGRRRITETGLEHNINVVGGKHFDGRDNRRLGKRVGVHADKQRPGNLLGAAIVANRLRHRENMVFVKAVVQRCAAMPGRAKGDLLIRVGDIRLAGVIGGD</sequence>
<proteinExistence type="predicted"/>
<protein>
    <submittedName>
        <fullName evidence="1">Uncharacterized protein</fullName>
    </submittedName>
</protein>
<evidence type="ECO:0000313" key="2">
    <source>
        <dbReference type="Proteomes" id="UP000030700"/>
    </source>
</evidence>
<organism evidence="1">
    <name type="scientific">Candidatus Moduliflexus flocculans</name>
    <dbReference type="NCBI Taxonomy" id="1499966"/>
    <lineage>
        <taxon>Bacteria</taxon>
        <taxon>Candidatus Moduliflexota</taxon>
        <taxon>Candidatus Moduliflexia</taxon>
        <taxon>Candidatus Moduliflexales</taxon>
        <taxon>Candidatus Moduliflexaceae</taxon>
    </lineage>
</organism>
<keyword evidence="2" id="KW-1185">Reference proteome</keyword>